<protein>
    <submittedName>
        <fullName evidence="2">Efflux RND transporter permease subunit</fullName>
    </submittedName>
</protein>
<accession>A0A9X2F5C5</accession>
<feature type="transmembrane region" description="Helical" evidence="1">
    <location>
        <begin position="990"/>
        <end position="1019"/>
    </location>
</feature>
<feature type="transmembrane region" description="Helical" evidence="1">
    <location>
        <begin position="964"/>
        <end position="984"/>
    </location>
</feature>
<keyword evidence="3" id="KW-1185">Reference proteome</keyword>
<feature type="transmembrane region" description="Helical" evidence="1">
    <location>
        <begin position="465"/>
        <end position="487"/>
    </location>
</feature>
<dbReference type="PANTHER" id="PTHR32063">
    <property type="match status" value="1"/>
</dbReference>
<dbReference type="PRINTS" id="PR00702">
    <property type="entry name" value="ACRIFLAVINRP"/>
</dbReference>
<dbReference type="SUPFAM" id="SSF82866">
    <property type="entry name" value="Multidrug efflux transporter AcrB transmembrane domain"/>
    <property type="match status" value="2"/>
</dbReference>
<dbReference type="AlphaFoldDB" id="A0A9X2F5C5"/>
<reference evidence="2" key="1">
    <citation type="submission" date="2022-06" db="EMBL/GenBank/DDBJ databases">
        <title>Solitalea sp. MAHUQ-68 isolated from rhizospheric soil.</title>
        <authorList>
            <person name="Huq M.A."/>
        </authorList>
    </citation>
    <scope>NUCLEOTIDE SEQUENCE</scope>
    <source>
        <strain evidence="2">MAHUQ-68</strain>
    </source>
</reference>
<feature type="transmembrane region" description="Helical" evidence="1">
    <location>
        <begin position="340"/>
        <end position="358"/>
    </location>
</feature>
<dbReference type="Gene3D" id="3.30.2090.10">
    <property type="entry name" value="Multidrug efflux transporter AcrB TolC docking domain, DN and DC subdomains"/>
    <property type="match status" value="2"/>
</dbReference>
<dbReference type="Gene3D" id="3.30.70.1320">
    <property type="entry name" value="Multidrug efflux transporter AcrB pore domain like"/>
    <property type="match status" value="1"/>
</dbReference>
<feature type="transmembrane region" description="Helical" evidence="1">
    <location>
        <begin position="21"/>
        <end position="39"/>
    </location>
</feature>
<dbReference type="Gene3D" id="3.30.70.1440">
    <property type="entry name" value="Multidrug efflux transporter AcrB pore domain"/>
    <property type="match status" value="1"/>
</dbReference>
<dbReference type="RefSeq" id="WP_252589558.1">
    <property type="nucleotide sequence ID" value="NZ_JAMWYS010000058.1"/>
</dbReference>
<dbReference type="SUPFAM" id="SSF82693">
    <property type="entry name" value="Multidrug efflux transporter AcrB pore domain, PN1, PN2, PC1 and PC2 subdomains"/>
    <property type="match status" value="2"/>
</dbReference>
<comment type="caution">
    <text evidence="2">The sequence shown here is derived from an EMBL/GenBank/DDBJ whole genome shotgun (WGS) entry which is preliminary data.</text>
</comment>
<dbReference type="Gene3D" id="3.30.70.1430">
    <property type="entry name" value="Multidrug efflux transporter AcrB pore domain"/>
    <property type="match status" value="2"/>
</dbReference>
<feature type="transmembrane region" description="Helical" evidence="1">
    <location>
        <begin position="433"/>
        <end position="453"/>
    </location>
</feature>
<evidence type="ECO:0000313" key="3">
    <source>
        <dbReference type="Proteomes" id="UP001155182"/>
    </source>
</evidence>
<dbReference type="InterPro" id="IPR027463">
    <property type="entry name" value="AcrB_DN_DC_subdom"/>
</dbReference>
<dbReference type="Proteomes" id="UP001155182">
    <property type="component" value="Unassembled WGS sequence"/>
</dbReference>
<dbReference type="EMBL" id="JAMWYS010000058">
    <property type="protein sequence ID" value="MCO4294525.1"/>
    <property type="molecule type" value="Genomic_DNA"/>
</dbReference>
<organism evidence="2 3">
    <name type="scientific">Solitalea agri</name>
    <dbReference type="NCBI Taxonomy" id="2953739"/>
    <lineage>
        <taxon>Bacteria</taxon>
        <taxon>Pseudomonadati</taxon>
        <taxon>Bacteroidota</taxon>
        <taxon>Sphingobacteriia</taxon>
        <taxon>Sphingobacteriales</taxon>
        <taxon>Sphingobacteriaceae</taxon>
        <taxon>Solitalea</taxon>
    </lineage>
</organism>
<proteinExistence type="predicted"/>
<name>A0A9X2F5C5_9SPHI</name>
<feature type="transmembrane region" description="Helical" evidence="1">
    <location>
        <begin position="1086"/>
        <end position="1112"/>
    </location>
</feature>
<keyword evidence="1" id="KW-0812">Transmembrane</keyword>
<feature type="transmembrane region" description="Helical" evidence="1">
    <location>
        <begin position="936"/>
        <end position="957"/>
    </location>
</feature>
<keyword evidence="1" id="KW-1133">Transmembrane helix</keyword>
<feature type="transmembrane region" description="Helical" evidence="1">
    <location>
        <begin position="365"/>
        <end position="385"/>
    </location>
</feature>
<dbReference type="Pfam" id="PF00873">
    <property type="entry name" value="ACR_tran"/>
    <property type="match status" value="1"/>
</dbReference>
<dbReference type="PANTHER" id="PTHR32063:SF24">
    <property type="entry name" value="CATION EFFLUX SYSTEM (ACRB_ACRD_ACRF FAMILY)"/>
    <property type="match status" value="1"/>
</dbReference>
<evidence type="ECO:0000313" key="2">
    <source>
        <dbReference type="EMBL" id="MCO4294525.1"/>
    </source>
</evidence>
<dbReference type="GO" id="GO:0005886">
    <property type="term" value="C:plasma membrane"/>
    <property type="evidence" value="ECO:0007669"/>
    <property type="project" value="TreeGrafter"/>
</dbReference>
<sequence length="1134" mass="125611">MKDVFKEFKPSSWAIDNKTSIYVLTVIISLAGLLAYMKLPKEQFPEVVFPQMYIATVYQGVSPTNMENLVTKQIEKQVKSISGVKKVTSNSVQDFSNVIVEFNTDVDVDVAQQKVKDAVDKAKDDLPDDLTRQPQVIRIDVSEIPIMNVNISGDYDLVTLKRYAEDLQDRIESLKEITRVDLVGALDREFQINVNMYKMMAANISFGDIENAVRYENMNITGGLLAMDGIKRTLSVNGQFKDAETIGNIIIRGPSGATVFLKDIADVSDNFKEKESYARLDGKNVITLNVIKRSGENLINASDKINEIVQDMQKNKFPDGLKVVITGDQSDQTRVTLHDLINTIIIGFILVTVILMFFMGTTNAIFVAMSVPLSMFIAFLVMPWLGFTLNMIVLFSFLLALGIVVDDAIVVIENTHRIFDNGNMPIKQAAKMATGEVFLPVLSGTLTTLAPFIPLAFWQGVIGKFMFYLPITLIVTLLASLVVAYIINPVFAVDFMKPHHDDDHVKSKQITKGYKVTALVMVGLAVLFYLSGIVGMGNFIITLFGLYSLNRFVLTGVIRNFQEKHWPAVQDKYKQLVTWSLGGKRPAFLLVGTLGLLIFSFVLFGIRQPKVVFFPQSEPNFIYTYIRLPIGTDQKYTDSITQVVEKRIFKVLDKGGKTDPIVESVISNVSIGANEDQMSGNNAQPHLGKVGVAFVEFAKRNGESTSDYLNKIRDAVKGIPGAEVSVDQEQSGPPTGKPINIEISGDDFDELTLTANNLKKYLDQKQIGGVEELKSDFESNKPEIVVDINRERAGREGISTAQIGMELRTAIFGYEISKFRDDKDDYPIYVRVREDQRNNINSLMNMKVTYRDMNMGGAIRQIPLSSVADIRYSTSYAGIKRKDQKRLITLASNVLGGYNANEVVAEIQSAIADFNTPQGINIKMTGEQEDQAETGAFLATAMMISLGLIFLILVTQFNSVGKPIIILSEIVFSITGVLLGFSIFKMDISIVMTGIGIVALAGIVVRNGILLVEFTDLLLEQGMEMKEAIIEAGRTRMTPVILTASATMLGLIPLAVGLNIDFVTLFTELNPHIFFGGDSVAFWGPLSWTMIFGLAFATFLTLILVPVMYYLVYSAKAKITKKTKHKAVEVALAD</sequence>
<gene>
    <name evidence="2" type="ORF">NF867_16805</name>
</gene>
<evidence type="ECO:0000256" key="1">
    <source>
        <dbReference type="SAM" id="Phobius"/>
    </source>
</evidence>
<keyword evidence="1" id="KW-0472">Membrane</keyword>
<dbReference type="InterPro" id="IPR001036">
    <property type="entry name" value="Acrflvin-R"/>
</dbReference>
<dbReference type="Gene3D" id="1.20.1640.10">
    <property type="entry name" value="Multidrug efflux transporter AcrB transmembrane domain"/>
    <property type="match status" value="2"/>
</dbReference>
<dbReference type="GO" id="GO:0042910">
    <property type="term" value="F:xenobiotic transmembrane transporter activity"/>
    <property type="evidence" value="ECO:0007669"/>
    <property type="project" value="TreeGrafter"/>
</dbReference>
<feature type="transmembrane region" description="Helical" evidence="1">
    <location>
        <begin position="391"/>
        <end position="412"/>
    </location>
</feature>
<feature type="transmembrane region" description="Helical" evidence="1">
    <location>
        <begin position="516"/>
        <end position="533"/>
    </location>
</feature>
<feature type="transmembrane region" description="Helical" evidence="1">
    <location>
        <begin position="587"/>
        <end position="606"/>
    </location>
</feature>
<dbReference type="SUPFAM" id="SSF82714">
    <property type="entry name" value="Multidrug efflux transporter AcrB TolC docking domain, DN and DC subdomains"/>
    <property type="match status" value="2"/>
</dbReference>